<evidence type="ECO:0000313" key="2">
    <source>
        <dbReference type="EMBL" id="AFC32908.1"/>
    </source>
</evidence>
<dbReference type="PANTHER" id="PTHR43252">
    <property type="entry name" value="TRANSCRIPTIONAL REGULATOR YQJI"/>
    <property type="match status" value="1"/>
</dbReference>
<protein>
    <submittedName>
        <fullName evidence="2">PadR-like family transcriptional regulator</fullName>
    </submittedName>
</protein>
<dbReference type="AlphaFoldDB" id="H6NBG2"/>
<dbReference type="PANTHER" id="PTHR43252:SF7">
    <property type="entry name" value="TRANSCRIPTIONAL REGULATOR YQJI"/>
    <property type="match status" value="1"/>
</dbReference>
<dbReference type="InterPro" id="IPR005149">
    <property type="entry name" value="Tscrpt_reg_PadR_N"/>
</dbReference>
<evidence type="ECO:0000313" key="3">
    <source>
        <dbReference type="Proteomes" id="UP000007523"/>
    </source>
</evidence>
<dbReference type="InterPro" id="IPR036390">
    <property type="entry name" value="WH_DNA-bd_sf"/>
</dbReference>
<sequence>MSMKLVILGLLMEGDSHPYEMRQKMKERAMLNYIKMQEGSLYYAIDTLHKSGHVEAAEIVSEAGRPDRTVYRITEAGRELFRGLLLEQFEDPKAVFHPMYAALMFARHGDQERIAGILEAKTEEQRSIVRHLQEIYEEHIPEVSRGVLHIMKGRLEHAETELRWMERLLADCRAGRLGERGTPLE</sequence>
<dbReference type="Pfam" id="PF03551">
    <property type="entry name" value="PadR"/>
    <property type="match status" value="1"/>
</dbReference>
<proteinExistence type="predicted"/>
<organism evidence="2 3">
    <name type="scientific">Paenibacillus mucilaginosus 3016</name>
    <dbReference type="NCBI Taxonomy" id="1116391"/>
    <lineage>
        <taxon>Bacteria</taxon>
        <taxon>Bacillati</taxon>
        <taxon>Bacillota</taxon>
        <taxon>Bacilli</taxon>
        <taxon>Bacillales</taxon>
        <taxon>Paenibacillaceae</taxon>
        <taxon>Paenibacillus</taxon>
    </lineage>
</organism>
<name>H6NBG2_9BACL</name>
<dbReference type="HOGENOM" id="CLU_089258_4_2_9"/>
<dbReference type="Gene3D" id="1.10.10.10">
    <property type="entry name" value="Winged helix-like DNA-binding domain superfamily/Winged helix DNA-binding domain"/>
    <property type="match status" value="1"/>
</dbReference>
<dbReference type="InterPro" id="IPR036388">
    <property type="entry name" value="WH-like_DNA-bd_sf"/>
</dbReference>
<reference evidence="2 3" key="1">
    <citation type="journal article" date="2012" name="J. Bacteriol.">
        <title>Complete Genome Sequence of Paenibacillus mucilaginosus 3016, a Bacterium Functional as Microbial Fertilizer.</title>
        <authorList>
            <person name="Ma M."/>
            <person name="Wang Z."/>
            <person name="Li L."/>
            <person name="Jiang X."/>
            <person name="Guan D."/>
            <person name="Cao F."/>
            <person name="Chen H."/>
            <person name="Wang X."/>
            <person name="Shen D."/>
            <person name="Du B."/>
            <person name="Li J."/>
        </authorList>
    </citation>
    <scope>NUCLEOTIDE SEQUENCE [LARGE SCALE GENOMIC DNA]</scope>
    <source>
        <strain evidence="2 3">3016</strain>
    </source>
</reference>
<dbReference type="KEGG" id="pmq:PM3016_6276"/>
<evidence type="ECO:0000259" key="1">
    <source>
        <dbReference type="Pfam" id="PF03551"/>
    </source>
</evidence>
<dbReference type="EMBL" id="CP003235">
    <property type="protein sequence ID" value="AFC32908.1"/>
    <property type="molecule type" value="Genomic_DNA"/>
</dbReference>
<gene>
    <name evidence="2" type="ORF">PM3016_6276</name>
</gene>
<dbReference type="RefSeq" id="WP_014372085.1">
    <property type="nucleotide sequence ID" value="NC_016935.1"/>
</dbReference>
<dbReference type="STRING" id="1116391.PM3016_6276"/>
<keyword evidence="3" id="KW-1185">Reference proteome</keyword>
<feature type="domain" description="Transcription regulator PadR N-terminal" evidence="1">
    <location>
        <begin position="7"/>
        <end position="81"/>
    </location>
</feature>
<dbReference type="Proteomes" id="UP000007523">
    <property type="component" value="Chromosome"/>
</dbReference>
<accession>H6NBG2</accession>
<dbReference type="SUPFAM" id="SSF46785">
    <property type="entry name" value="Winged helix' DNA-binding domain"/>
    <property type="match status" value="1"/>
</dbReference>